<proteinExistence type="predicted"/>
<dbReference type="PRINTS" id="PR00237">
    <property type="entry name" value="GPCRRHODOPSN"/>
</dbReference>
<evidence type="ECO:0000259" key="6">
    <source>
        <dbReference type="PROSITE" id="PS50262"/>
    </source>
</evidence>
<keyword evidence="2 5" id="KW-0812">Transmembrane</keyword>
<evidence type="ECO:0000256" key="4">
    <source>
        <dbReference type="ARBA" id="ARBA00023136"/>
    </source>
</evidence>
<dbReference type="SUPFAM" id="SSF81321">
    <property type="entry name" value="Family A G protein-coupled receptor-like"/>
    <property type="match status" value="1"/>
</dbReference>
<keyword evidence="3 5" id="KW-1133">Transmembrane helix</keyword>
<evidence type="ECO:0000256" key="2">
    <source>
        <dbReference type="ARBA" id="ARBA00022692"/>
    </source>
</evidence>
<comment type="subcellular location">
    <subcellularLocation>
        <location evidence="1">Membrane</location>
    </subcellularLocation>
</comment>
<dbReference type="Proteomes" id="UP001519460">
    <property type="component" value="Unassembled WGS sequence"/>
</dbReference>
<protein>
    <recommendedName>
        <fullName evidence="6">G-protein coupled receptors family 1 profile domain-containing protein</fullName>
    </recommendedName>
</protein>
<feature type="transmembrane region" description="Helical" evidence="5">
    <location>
        <begin position="203"/>
        <end position="227"/>
    </location>
</feature>
<dbReference type="AlphaFoldDB" id="A0ABD0K721"/>
<keyword evidence="4 5" id="KW-0472">Membrane</keyword>
<feature type="transmembrane region" description="Helical" evidence="5">
    <location>
        <begin position="45"/>
        <end position="68"/>
    </location>
</feature>
<dbReference type="InterPro" id="IPR052954">
    <property type="entry name" value="GPCR-Ligand_Int"/>
</dbReference>
<feature type="domain" description="G-protein coupled receptors family 1 profile" evidence="6">
    <location>
        <begin position="60"/>
        <end position="281"/>
    </location>
</feature>
<name>A0ABD0K721_9CAEN</name>
<evidence type="ECO:0000313" key="7">
    <source>
        <dbReference type="EMBL" id="KAK7482939.1"/>
    </source>
</evidence>
<comment type="caution">
    <text evidence="7">The sequence shown here is derived from an EMBL/GenBank/DDBJ whole genome shotgun (WGS) entry which is preliminary data.</text>
</comment>
<feature type="transmembrane region" description="Helical" evidence="5">
    <location>
        <begin position="161"/>
        <end position="183"/>
    </location>
</feature>
<feature type="transmembrane region" description="Helical" evidence="5">
    <location>
        <begin position="123"/>
        <end position="141"/>
    </location>
</feature>
<dbReference type="PROSITE" id="PS50262">
    <property type="entry name" value="G_PROTEIN_RECEP_F1_2"/>
    <property type="match status" value="1"/>
</dbReference>
<gene>
    <name evidence="7" type="ORF">BaRGS_00025839</name>
</gene>
<evidence type="ECO:0000256" key="5">
    <source>
        <dbReference type="SAM" id="Phobius"/>
    </source>
</evidence>
<dbReference type="InterPro" id="IPR000276">
    <property type="entry name" value="GPCR_Rhodpsn"/>
</dbReference>
<dbReference type="PANTHER" id="PTHR46641:SF2">
    <property type="entry name" value="FMRFAMIDE RECEPTOR"/>
    <property type="match status" value="1"/>
</dbReference>
<dbReference type="Pfam" id="PF00001">
    <property type="entry name" value="7tm_1"/>
    <property type="match status" value="1"/>
</dbReference>
<feature type="transmembrane region" description="Helical" evidence="5">
    <location>
        <begin position="80"/>
        <end position="98"/>
    </location>
</feature>
<dbReference type="InterPro" id="IPR017452">
    <property type="entry name" value="GPCR_Rhodpsn_7TM"/>
</dbReference>
<reference evidence="7 8" key="1">
    <citation type="journal article" date="2023" name="Sci. Data">
        <title>Genome assembly of the Korean intertidal mud-creeper Batillaria attramentaria.</title>
        <authorList>
            <person name="Patra A.K."/>
            <person name="Ho P.T."/>
            <person name="Jun S."/>
            <person name="Lee S.J."/>
            <person name="Kim Y."/>
            <person name="Won Y.J."/>
        </authorList>
    </citation>
    <scope>NUCLEOTIDE SEQUENCE [LARGE SCALE GENOMIC DNA]</scope>
    <source>
        <strain evidence="7">Wonlab-2016</strain>
    </source>
</reference>
<feature type="transmembrane region" description="Helical" evidence="5">
    <location>
        <begin position="260"/>
        <end position="283"/>
    </location>
</feature>
<dbReference type="GO" id="GO:0016020">
    <property type="term" value="C:membrane"/>
    <property type="evidence" value="ECO:0007669"/>
    <property type="project" value="UniProtKB-SubCell"/>
</dbReference>
<dbReference type="PANTHER" id="PTHR46641">
    <property type="entry name" value="FMRFAMIDE RECEPTOR-RELATED"/>
    <property type="match status" value="1"/>
</dbReference>
<evidence type="ECO:0000256" key="1">
    <source>
        <dbReference type="ARBA" id="ARBA00004370"/>
    </source>
</evidence>
<accession>A0ABD0K721</accession>
<dbReference type="Gene3D" id="1.20.1070.10">
    <property type="entry name" value="Rhodopsin 7-helix transmembrane proteins"/>
    <property type="match status" value="1"/>
</dbReference>
<evidence type="ECO:0000313" key="8">
    <source>
        <dbReference type="Proteomes" id="UP001519460"/>
    </source>
</evidence>
<dbReference type="EMBL" id="JACVVK020000236">
    <property type="protein sequence ID" value="KAK7482939.1"/>
    <property type="molecule type" value="Genomic_DNA"/>
</dbReference>
<sequence>MDVNNYTTDLPPATTLTKEGRVSPNTSFASYDLSSIPEYQASLAIWKYCPPVLLVLGGFGNVATIFVLRRINWGQSTQHVFLTALAVVDLLLLYTGLLDEWIRYALGLEIRTLHLAICKIHPWLVYALSNASAWLLTAVTVQRAMSVVWPHRMNNLCTTKISTVTVLVILLTTHALQSPYLFILHISEKRCVTYQVFHDLDLIWTWMDLFTSSLLPSLILLFCNVILASTLSRSTRNASKLGGDTANFDGRKRMARYMTITVLCLSITFLLLTLPVCVFLLWARYMGDSIYGDQIGTARPGLAWATSSHQPNTLRKHYGRVYVAAVCLCPSAPFLLPGLPELS</sequence>
<feature type="non-terminal residue" evidence="7">
    <location>
        <position position="343"/>
    </location>
</feature>
<keyword evidence="8" id="KW-1185">Reference proteome</keyword>
<organism evidence="7 8">
    <name type="scientific">Batillaria attramentaria</name>
    <dbReference type="NCBI Taxonomy" id="370345"/>
    <lineage>
        <taxon>Eukaryota</taxon>
        <taxon>Metazoa</taxon>
        <taxon>Spiralia</taxon>
        <taxon>Lophotrochozoa</taxon>
        <taxon>Mollusca</taxon>
        <taxon>Gastropoda</taxon>
        <taxon>Caenogastropoda</taxon>
        <taxon>Sorbeoconcha</taxon>
        <taxon>Cerithioidea</taxon>
        <taxon>Batillariidae</taxon>
        <taxon>Batillaria</taxon>
    </lineage>
</organism>
<evidence type="ECO:0000256" key="3">
    <source>
        <dbReference type="ARBA" id="ARBA00022989"/>
    </source>
</evidence>